<name>A0A1H2EZL5_9PSED</name>
<evidence type="ECO:0000256" key="12">
    <source>
        <dbReference type="ARBA" id="ARBA00023136"/>
    </source>
</evidence>
<evidence type="ECO:0000256" key="10">
    <source>
        <dbReference type="ARBA" id="ARBA00023027"/>
    </source>
</evidence>
<dbReference type="GO" id="GO:0008137">
    <property type="term" value="F:NADH dehydrogenase (ubiquinone) activity"/>
    <property type="evidence" value="ECO:0007669"/>
    <property type="project" value="InterPro"/>
</dbReference>
<accession>A0A1H2EZL5</accession>
<keyword evidence="7 13" id="KW-0874">Quinone</keyword>
<dbReference type="Gene3D" id="1.20.58.1610">
    <property type="entry name" value="NADH:ubiquinone/plastoquinone oxidoreductase, chain 3"/>
    <property type="match status" value="1"/>
</dbReference>
<evidence type="ECO:0000256" key="9">
    <source>
        <dbReference type="ARBA" id="ARBA00022989"/>
    </source>
</evidence>
<dbReference type="AlphaFoldDB" id="A0A1H2EZL5"/>
<keyword evidence="3 13" id="KW-0813">Transport</keyword>
<feature type="transmembrane region" description="Helical" evidence="13">
    <location>
        <begin position="95"/>
        <end position="117"/>
    </location>
</feature>
<keyword evidence="16" id="KW-1185">Reference proteome</keyword>
<dbReference type="InterPro" id="IPR038430">
    <property type="entry name" value="NDAH_ubi_oxred_su3_sf"/>
</dbReference>
<comment type="subcellular location">
    <subcellularLocation>
        <location evidence="13 14">Cell membrane</location>
        <topology evidence="13 14">Multi-pass membrane protein</topology>
    </subcellularLocation>
    <subcellularLocation>
        <location evidence="1">Membrane</location>
        <topology evidence="1">Multi-pass membrane protein</topology>
    </subcellularLocation>
</comment>
<protein>
    <recommendedName>
        <fullName evidence="13">NADH-quinone oxidoreductase subunit A</fullName>
        <ecNumber evidence="13">7.1.1.-</ecNumber>
    </recommendedName>
    <alternativeName>
        <fullName evidence="13">NADH dehydrogenase I subunit A</fullName>
    </alternativeName>
    <alternativeName>
        <fullName evidence="13">NDH-1 subunit A</fullName>
    </alternativeName>
    <alternativeName>
        <fullName evidence="13">NUO1</fullName>
    </alternativeName>
</protein>
<dbReference type="FunFam" id="1.20.58.1610:FF:000003">
    <property type="entry name" value="NADH-quinone oxidoreductase subunit A"/>
    <property type="match status" value="1"/>
</dbReference>
<evidence type="ECO:0000256" key="8">
    <source>
        <dbReference type="ARBA" id="ARBA00022967"/>
    </source>
</evidence>
<dbReference type="Proteomes" id="UP000243232">
    <property type="component" value="Chromosome I"/>
</dbReference>
<evidence type="ECO:0000256" key="13">
    <source>
        <dbReference type="HAMAP-Rule" id="MF_01394"/>
    </source>
</evidence>
<keyword evidence="12 13" id="KW-0472">Membrane</keyword>
<keyword evidence="11 13" id="KW-0830">Ubiquinone</keyword>
<dbReference type="Pfam" id="PF00507">
    <property type="entry name" value="Oxidored_q4"/>
    <property type="match status" value="1"/>
</dbReference>
<reference evidence="16" key="1">
    <citation type="submission" date="2016-10" db="EMBL/GenBank/DDBJ databases">
        <authorList>
            <person name="Varghese N."/>
            <person name="Submissions S."/>
        </authorList>
    </citation>
    <scope>NUCLEOTIDE SEQUENCE [LARGE SCALE GENOMIC DNA]</scope>
    <source>
        <strain evidence="16">DSM 17875</strain>
    </source>
</reference>
<keyword evidence="8 13" id="KW-1278">Translocase</keyword>
<evidence type="ECO:0000256" key="6">
    <source>
        <dbReference type="ARBA" id="ARBA00022692"/>
    </source>
</evidence>
<evidence type="ECO:0000256" key="4">
    <source>
        <dbReference type="ARBA" id="ARBA00022475"/>
    </source>
</evidence>
<evidence type="ECO:0000256" key="14">
    <source>
        <dbReference type="RuleBase" id="RU003639"/>
    </source>
</evidence>
<dbReference type="GO" id="GO:0048038">
    <property type="term" value="F:quinone binding"/>
    <property type="evidence" value="ECO:0007669"/>
    <property type="project" value="UniProtKB-KW"/>
</dbReference>
<keyword evidence="5" id="KW-0997">Cell inner membrane</keyword>
<dbReference type="GO" id="GO:0050136">
    <property type="term" value="F:NADH dehydrogenase (quinone) (non-electrogenic) activity"/>
    <property type="evidence" value="ECO:0007669"/>
    <property type="project" value="UniProtKB-UniRule"/>
</dbReference>
<gene>
    <name evidence="13" type="primary">nuoA</name>
    <name evidence="15" type="ORF">SAMN05216296_1207</name>
</gene>
<dbReference type="GO" id="GO:0005886">
    <property type="term" value="C:plasma membrane"/>
    <property type="evidence" value="ECO:0007669"/>
    <property type="project" value="UniProtKB-SubCell"/>
</dbReference>
<evidence type="ECO:0000256" key="7">
    <source>
        <dbReference type="ARBA" id="ARBA00022719"/>
    </source>
</evidence>
<keyword evidence="6 13" id="KW-0812">Transmembrane</keyword>
<proteinExistence type="inferred from homology"/>
<feature type="transmembrane region" description="Helical" evidence="13">
    <location>
        <begin position="12"/>
        <end position="36"/>
    </location>
</feature>
<evidence type="ECO:0000256" key="3">
    <source>
        <dbReference type="ARBA" id="ARBA00022448"/>
    </source>
</evidence>
<dbReference type="InterPro" id="IPR023043">
    <property type="entry name" value="NAD(P)H_OxRDtase_bac/plastid"/>
</dbReference>
<dbReference type="HAMAP" id="MF_01394">
    <property type="entry name" value="NDH1_NuoA"/>
    <property type="match status" value="1"/>
</dbReference>
<feature type="transmembrane region" description="Helical" evidence="13">
    <location>
        <begin position="67"/>
        <end position="89"/>
    </location>
</feature>
<evidence type="ECO:0000313" key="15">
    <source>
        <dbReference type="EMBL" id="SDU00586.1"/>
    </source>
</evidence>
<keyword evidence="10 13" id="KW-0520">NAD</keyword>
<dbReference type="InterPro" id="IPR000440">
    <property type="entry name" value="NADH_UbQ/plastoQ_OxRdtase_su3"/>
</dbReference>
<comment type="subunit">
    <text evidence="13">NDH-1 is composed of 13 different subunits. Subunits NuoA, H, J, K, L, M, N constitute the membrane sector of the complex.</text>
</comment>
<evidence type="ECO:0000313" key="16">
    <source>
        <dbReference type="Proteomes" id="UP000243232"/>
    </source>
</evidence>
<dbReference type="GO" id="GO:0030964">
    <property type="term" value="C:NADH dehydrogenase complex"/>
    <property type="evidence" value="ECO:0007669"/>
    <property type="project" value="TreeGrafter"/>
</dbReference>
<keyword evidence="4 13" id="KW-1003">Cell membrane</keyword>
<keyword evidence="9 13" id="KW-1133">Transmembrane helix</keyword>
<comment type="catalytic activity">
    <reaction evidence="13 14">
        <text>a quinone + NADH + 5 H(+)(in) = a quinol + NAD(+) + 4 H(+)(out)</text>
        <dbReference type="Rhea" id="RHEA:57888"/>
        <dbReference type="ChEBI" id="CHEBI:15378"/>
        <dbReference type="ChEBI" id="CHEBI:24646"/>
        <dbReference type="ChEBI" id="CHEBI:57540"/>
        <dbReference type="ChEBI" id="CHEBI:57945"/>
        <dbReference type="ChEBI" id="CHEBI:132124"/>
    </reaction>
</comment>
<comment type="similarity">
    <text evidence="2 13 14">Belongs to the complex I subunit 3 family.</text>
</comment>
<dbReference type="EC" id="7.1.1.-" evidence="13"/>
<sequence>MMSEASSVLTHNWGFAVFLLGVFALIGFMLGVSSLLGSKAWGRSKNDPFESGMLPTGTARLRFSAKFYLVAMLFVIFDVEALFLFAWAVSVRESGWAGLIEATIFIAILLAGLVYLWRIGALDWAPEARRNRQAKLKQ</sequence>
<organism evidence="15 16">
    <name type="scientific">Pseudomonas pohangensis</name>
    <dbReference type="NCBI Taxonomy" id="364197"/>
    <lineage>
        <taxon>Bacteria</taxon>
        <taxon>Pseudomonadati</taxon>
        <taxon>Pseudomonadota</taxon>
        <taxon>Gammaproteobacteria</taxon>
        <taxon>Pseudomonadales</taxon>
        <taxon>Pseudomonadaceae</taxon>
        <taxon>Pseudomonas</taxon>
    </lineage>
</organism>
<dbReference type="PANTHER" id="PTHR11058">
    <property type="entry name" value="NADH-UBIQUINONE OXIDOREDUCTASE CHAIN 3"/>
    <property type="match status" value="1"/>
</dbReference>
<evidence type="ECO:0000256" key="11">
    <source>
        <dbReference type="ARBA" id="ARBA00023075"/>
    </source>
</evidence>
<dbReference type="EMBL" id="LT629785">
    <property type="protein sequence ID" value="SDU00586.1"/>
    <property type="molecule type" value="Genomic_DNA"/>
</dbReference>
<dbReference type="STRING" id="364197.SAMN05216296_1207"/>
<evidence type="ECO:0000256" key="1">
    <source>
        <dbReference type="ARBA" id="ARBA00004141"/>
    </source>
</evidence>
<comment type="function">
    <text evidence="13">NDH-1 shuttles electrons from NADH, via FMN and iron-sulfur (Fe-S) centers, to quinones in the respiratory chain. The immediate electron acceptor for the enzyme in this species is believed to be ubiquinone. Couples the redox reaction to proton translocation (for every two electrons transferred, four hydrogen ions are translocated across the cytoplasmic membrane), and thus conserves the redox energy in a proton gradient.</text>
</comment>
<evidence type="ECO:0000256" key="5">
    <source>
        <dbReference type="ARBA" id="ARBA00022519"/>
    </source>
</evidence>
<evidence type="ECO:0000256" key="2">
    <source>
        <dbReference type="ARBA" id="ARBA00008472"/>
    </source>
</evidence>
<dbReference type="PANTHER" id="PTHR11058:SF21">
    <property type="entry name" value="NADH-QUINONE OXIDOREDUCTASE SUBUNIT A"/>
    <property type="match status" value="1"/>
</dbReference>